<keyword evidence="6 10" id="KW-0479">Metal-binding</keyword>
<keyword evidence="8 10" id="KW-0460">Magnesium</keyword>
<dbReference type="PRINTS" id="PR00476">
    <property type="entry name" value="PHFRCTKINASE"/>
</dbReference>
<keyword evidence="4 10" id="KW-0963">Cytoplasm</keyword>
<dbReference type="NCBIfam" id="NF002872">
    <property type="entry name" value="PRK03202.1"/>
    <property type="match status" value="1"/>
</dbReference>
<dbReference type="GO" id="GO:0061621">
    <property type="term" value="P:canonical glycolysis"/>
    <property type="evidence" value="ECO:0007669"/>
    <property type="project" value="TreeGrafter"/>
</dbReference>
<evidence type="ECO:0000256" key="1">
    <source>
        <dbReference type="ARBA" id="ARBA00001946"/>
    </source>
</evidence>
<dbReference type="InterPro" id="IPR000023">
    <property type="entry name" value="Phosphofructokinase_dom"/>
</dbReference>
<reference evidence="12 13" key="1">
    <citation type="submission" date="2019-03" db="EMBL/GenBank/DDBJ databases">
        <title>Sequencing the genomes of 1000 actinobacteria strains.</title>
        <authorList>
            <person name="Klenk H.-P."/>
        </authorList>
    </citation>
    <scope>NUCLEOTIDE SEQUENCE [LARGE SCALE GENOMIC DNA]</scope>
    <source>
        <strain evidence="12 13">DSM 18936</strain>
    </source>
</reference>
<dbReference type="PANTHER" id="PTHR13697">
    <property type="entry name" value="PHOSPHOFRUCTOKINASE"/>
    <property type="match status" value="1"/>
</dbReference>
<gene>
    <name evidence="10" type="primary">pfkA</name>
    <name evidence="12" type="ORF">BDK89_1531</name>
</gene>
<comment type="caution">
    <text evidence="10">Lacks conserved residue(s) required for the propagation of feature annotation.</text>
</comment>
<evidence type="ECO:0000256" key="4">
    <source>
        <dbReference type="ARBA" id="ARBA00022490"/>
    </source>
</evidence>
<comment type="catalytic activity">
    <reaction evidence="10">
        <text>beta-D-fructose 6-phosphate + ATP = beta-D-fructose 1,6-bisphosphate + ADP + H(+)</text>
        <dbReference type="Rhea" id="RHEA:16109"/>
        <dbReference type="ChEBI" id="CHEBI:15378"/>
        <dbReference type="ChEBI" id="CHEBI:30616"/>
        <dbReference type="ChEBI" id="CHEBI:32966"/>
        <dbReference type="ChEBI" id="CHEBI:57634"/>
        <dbReference type="ChEBI" id="CHEBI:456216"/>
        <dbReference type="EC" id="2.7.1.11"/>
    </reaction>
</comment>
<sequence length="400" mass="42601">MVRSAHPFAATSVGRMTSPIKRIALSTGGGDAPGLNAVIRAATLAARNRGWDVVGIRDGFNGLMAPEEYPRGDGVIELSRESVRGIVHTGGTILGTTNRGNPTAYPVQQPDGSWVEEDRSDELIAKFREREIDALVTIGGDGSLTIGNHLHERGLRVIGVPKTIDNDLENTQSTFGFHTAVDFAAQCIDRLFSTATSHGRVIVVEVMGRYAGWIALHSGVACGAHAVLIPEIEFDLEPVAETIRQREERGAKFSIVVVAEGARPQGGEVSVLGKAVGQAEKLGGVGQKVADGLTALTGKESRVVVLGHLIRGGSPTAYDRLLGLRFGAAAIRALEEGKDGIMVALNPPTVDYVPLASVTKRQKHVPIDCDTMLTARDMGINFGDEMPHDLDEVWTPNTVL</sequence>
<dbReference type="GO" id="GO:0030388">
    <property type="term" value="P:fructose 1,6-bisphosphate metabolic process"/>
    <property type="evidence" value="ECO:0007669"/>
    <property type="project" value="TreeGrafter"/>
</dbReference>
<comment type="subcellular location">
    <subcellularLocation>
        <location evidence="2 10">Cytoplasm</location>
    </subcellularLocation>
</comment>
<dbReference type="InterPro" id="IPR035966">
    <property type="entry name" value="PKF_sf"/>
</dbReference>
<dbReference type="GO" id="GO:0046872">
    <property type="term" value="F:metal ion binding"/>
    <property type="evidence" value="ECO:0007669"/>
    <property type="project" value="UniProtKB-KW"/>
</dbReference>
<dbReference type="GO" id="GO:0042802">
    <property type="term" value="F:identical protein binding"/>
    <property type="evidence" value="ECO:0007669"/>
    <property type="project" value="TreeGrafter"/>
</dbReference>
<feature type="binding site" evidence="10">
    <location>
        <position position="200"/>
    </location>
    <ligand>
        <name>substrate</name>
        <note>ligand shared between dimeric partners</note>
    </ligand>
</feature>
<comment type="cofactor">
    <cofactor evidence="1 10">
        <name>Mg(2+)</name>
        <dbReference type="ChEBI" id="CHEBI:18420"/>
    </cofactor>
</comment>
<dbReference type="GO" id="GO:0070095">
    <property type="term" value="F:fructose-6-phosphate binding"/>
    <property type="evidence" value="ECO:0007669"/>
    <property type="project" value="TreeGrafter"/>
</dbReference>
<dbReference type="Pfam" id="PF00365">
    <property type="entry name" value="PFK"/>
    <property type="match status" value="1"/>
</dbReference>
<keyword evidence="9 10" id="KW-0324">Glycolysis</keyword>
<organism evidence="12 13">
    <name type="scientific">Ilumatobacter fluminis</name>
    <dbReference type="NCBI Taxonomy" id="467091"/>
    <lineage>
        <taxon>Bacteria</taxon>
        <taxon>Bacillati</taxon>
        <taxon>Actinomycetota</taxon>
        <taxon>Acidimicrobiia</taxon>
        <taxon>Acidimicrobiales</taxon>
        <taxon>Ilumatobacteraceae</taxon>
        <taxon>Ilumatobacter</taxon>
    </lineage>
</organism>
<evidence type="ECO:0000256" key="8">
    <source>
        <dbReference type="ARBA" id="ARBA00022842"/>
    </source>
</evidence>
<dbReference type="AlphaFoldDB" id="A0A4R7HYS1"/>
<keyword evidence="7 10" id="KW-0418">Kinase</keyword>
<feature type="binding site" description="in other chain" evidence="10">
    <location>
        <begin position="163"/>
        <end position="165"/>
    </location>
    <ligand>
        <name>substrate</name>
        <note>ligand shared between dimeric partners</note>
    </ligand>
</feature>
<dbReference type="HAMAP" id="MF_01976">
    <property type="entry name" value="Phosphofructokinase_III"/>
    <property type="match status" value="1"/>
</dbReference>
<feature type="binding site" evidence="10">
    <location>
        <begin position="99"/>
        <end position="100"/>
    </location>
    <ligand>
        <name>ATP</name>
        <dbReference type="ChEBI" id="CHEBI:30616"/>
    </ligand>
</feature>
<evidence type="ECO:0000256" key="3">
    <source>
        <dbReference type="ARBA" id="ARBA00004679"/>
    </source>
</evidence>
<dbReference type="InterPro" id="IPR012829">
    <property type="entry name" value="Phosphofructokinase_III"/>
</dbReference>
<dbReference type="GO" id="GO:0003872">
    <property type="term" value="F:6-phosphofructokinase activity"/>
    <property type="evidence" value="ECO:0007669"/>
    <property type="project" value="UniProtKB-UniRule"/>
</dbReference>
<dbReference type="EMBL" id="SOAU01000001">
    <property type="protein sequence ID" value="TDT15950.1"/>
    <property type="molecule type" value="Genomic_DNA"/>
</dbReference>
<feature type="binding site" evidence="10">
    <location>
        <position position="302"/>
    </location>
    <ligand>
        <name>substrate</name>
        <note>ligand shared between dimeric partners</note>
    </ligand>
</feature>
<keyword evidence="10" id="KW-0547">Nucleotide-binding</keyword>
<dbReference type="PANTHER" id="PTHR13697:SF52">
    <property type="entry name" value="ATP-DEPENDENT 6-PHOSPHOFRUCTOKINASE 3"/>
    <property type="match status" value="1"/>
</dbReference>
<evidence type="ECO:0000256" key="6">
    <source>
        <dbReference type="ARBA" id="ARBA00022723"/>
    </source>
</evidence>
<dbReference type="Gene3D" id="3.40.50.450">
    <property type="match status" value="1"/>
</dbReference>
<feature type="binding site" description="in other chain" evidence="10">
    <location>
        <begin position="308"/>
        <end position="311"/>
    </location>
    <ligand>
        <name>substrate</name>
        <note>ligand shared between dimeric partners</note>
    </ligand>
</feature>
<dbReference type="FunFam" id="3.40.50.460:FF:000002">
    <property type="entry name" value="ATP-dependent 6-phosphofructokinase"/>
    <property type="match status" value="1"/>
</dbReference>
<evidence type="ECO:0000256" key="5">
    <source>
        <dbReference type="ARBA" id="ARBA00022679"/>
    </source>
</evidence>
<dbReference type="InterPro" id="IPR022953">
    <property type="entry name" value="ATP_PFK"/>
</dbReference>
<evidence type="ECO:0000256" key="9">
    <source>
        <dbReference type="ARBA" id="ARBA00023152"/>
    </source>
</evidence>
<evidence type="ECO:0000256" key="10">
    <source>
        <dbReference type="HAMAP-Rule" id="MF_01976"/>
    </source>
</evidence>
<evidence type="ECO:0000256" key="7">
    <source>
        <dbReference type="ARBA" id="ARBA00022777"/>
    </source>
</evidence>
<dbReference type="Proteomes" id="UP000294558">
    <property type="component" value="Unassembled WGS sequence"/>
</dbReference>
<feature type="domain" description="Phosphofructokinase" evidence="11">
    <location>
        <begin position="22"/>
        <end position="334"/>
    </location>
</feature>
<name>A0A4R7HYS1_9ACTN</name>
<dbReference type="UniPathway" id="UPA00109">
    <property type="reaction ID" value="UER00182"/>
</dbReference>
<comment type="similarity">
    <text evidence="10">Belongs to the phosphofructokinase type A (PFKA) family. Mixed-substrate PFK group III subfamily.</text>
</comment>
<feature type="binding site" evidence="10">
    <location>
        <begin position="140"/>
        <end position="143"/>
    </location>
    <ligand>
        <name>ATP</name>
        <dbReference type="ChEBI" id="CHEBI:30616"/>
    </ligand>
</feature>
<dbReference type="EC" id="2.7.1.11" evidence="10"/>
<keyword evidence="10" id="KW-0067">ATP-binding</keyword>
<dbReference type="GO" id="GO:0005524">
    <property type="term" value="F:ATP binding"/>
    <property type="evidence" value="ECO:0007669"/>
    <property type="project" value="UniProtKB-KW"/>
</dbReference>
<evidence type="ECO:0000256" key="2">
    <source>
        <dbReference type="ARBA" id="ARBA00004496"/>
    </source>
</evidence>
<dbReference type="Gene3D" id="3.40.50.460">
    <property type="entry name" value="Phosphofructokinase domain"/>
    <property type="match status" value="1"/>
</dbReference>
<evidence type="ECO:0000313" key="13">
    <source>
        <dbReference type="Proteomes" id="UP000294558"/>
    </source>
</evidence>
<keyword evidence="5 10" id="KW-0808">Transferase</keyword>
<evidence type="ECO:0000313" key="12">
    <source>
        <dbReference type="EMBL" id="TDT15950.1"/>
    </source>
</evidence>
<feature type="binding site" description="in other chain" evidence="10">
    <location>
        <position position="260"/>
    </location>
    <ligand>
        <name>substrate</name>
        <note>ligand shared between dimeric partners</note>
    </ligand>
</feature>
<feature type="binding site" evidence="10">
    <location>
        <position position="30"/>
    </location>
    <ligand>
        <name>ATP</name>
        <dbReference type="ChEBI" id="CHEBI:30616"/>
    </ligand>
</feature>
<feature type="binding site" description="in other chain" evidence="10">
    <location>
        <begin position="207"/>
        <end position="209"/>
    </location>
    <ligand>
        <name>substrate</name>
        <note>ligand shared between dimeric partners</note>
    </ligand>
</feature>
<proteinExistence type="inferred from homology"/>
<dbReference type="GO" id="GO:0047334">
    <property type="term" value="F:diphosphate-fructose-6-phosphate 1-phosphotransferase activity"/>
    <property type="evidence" value="ECO:0007669"/>
    <property type="project" value="InterPro"/>
</dbReference>
<comment type="caution">
    <text evidence="12">The sequence shown here is derived from an EMBL/GenBank/DDBJ whole genome shotgun (WGS) entry which is preliminary data.</text>
</comment>
<dbReference type="GO" id="GO:0048029">
    <property type="term" value="F:monosaccharide binding"/>
    <property type="evidence" value="ECO:0007669"/>
    <property type="project" value="TreeGrafter"/>
</dbReference>
<keyword evidence="13" id="KW-1185">Reference proteome</keyword>
<dbReference type="GO" id="GO:0005945">
    <property type="term" value="C:6-phosphofructokinase complex"/>
    <property type="evidence" value="ECO:0007669"/>
    <property type="project" value="TreeGrafter"/>
</dbReference>
<accession>A0A4R7HYS1</accession>
<evidence type="ECO:0000259" key="11">
    <source>
        <dbReference type="Pfam" id="PF00365"/>
    </source>
</evidence>
<comment type="function">
    <text evidence="10">Catalyzes the phosphorylation of D-fructose 6-phosphate to fructose 1,6-bisphosphate by ATP, the first committing step of glycolysis.</text>
</comment>
<comment type="pathway">
    <text evidence="3 10">Carbohydrate degradation; glycolysis; D-glyceraldehyde 3-phosphate and glycerone phosphate from D-glucose: step 3/4.</text>
</comment>
<feature type="site" description="Important for substrate specificity; cannot use PPi as phosphoryl donor" evidence="10">
    <location>
        <position position="142"/>
    </location>
</feature>
<protein>
    <recommendedName>
        <fullName evidence="10">ATP-dependent 6-phosphofructokinase</fullName>
        <shortName evidence="10">ATP-PFK</shortName>
        <shortName evidence="10">Phosphofructokinase</shortName>
        <ecNumber evidence="10">2.7.1.11</ecNumber>
    </recommendedName>
    <alternativeName>
        <fullName evidence="10">Phosphohexokinase</fullName>
    </alternativeName>
</protein>
<feature type="active site" description="Proton acceptor" evidence="10">
    <location>
        <position position="165"/>
    </location>
</feature>
<dbReference type="GO" id="GO:0006002">
    <property type="term" value="P:fructose 6-phosphate metabolic process"/>
    <property type="evidence" value="ECO:0007669"/>
    <property type="project" value="InterPro"/>
</dbReference>
<feature type="binding site" evidence="10">
    <location>
        <position position="141"/>
    </location>
    <ligand>
        <name>Mg(2+)</name>
        <dbReference type="ChEBI" id="CHEBI:18420"/>
        <note>catalytic</note>
    </ligand>
</feature>
<dbReference type="SUPFAM" id="SSF53784">
    <property type="entry name" value="Phosphofructokinase"/>
    <property type="match status" value="1"/>
</dbReference>
<comment type="subunit">
    <text evidence="10">Homodimer or homotetramer.</text>
</comment>
<dbReference type="GO" id="GO:0016208">
    <property type="term" value="F:AMP binding"/>
    <property type="evidence" value="ECO:0007669"/>
    <property type="project" value="TreeGrafter"/>
</dbReference>